<evidence type="ECO:0000256" key="2">
    <source>
        <dbReference type="ARBA" id="ARBA00012438"/>
    </source>
</evidence>
<feature type="transmembrane region" description="Helical" evidence="7">
    <location>
        <begin position="185"/>
        <end position="207"/>
    </location>
</feature>
<dbReference type="PROSITE" id="PS50109">
    <property type="entry name" value="HIS_KIN"/>
    <property type="match status" value="1"/>
</dbReference>
<dbReference type="SUPFAM" id="SSF47384">
    <property type="entry name" value="Homodimeric domain of signal transducing histidine kinase"/>
    <property type="match status" value="1"/>
</dbReference>
<evidence type="ECO:0000256" key="5">
    <source>
        <dbReference type="ARBA" id="ARBA00022777"/>
    </source>
</evidence>
<dbReference type="Pfam" id="PF00512">
    <property type="entry name" value="HisKA"/>
    <property type="match status" value="1"/>
</dbReference>
<name>A0ABR8J4J7_9NOST</name>
<reference evidence="9 10" key="1">
    <citation type="journal article" date="2020" name="ISME J.">
        <title>Comparative genomics reveals insights into cyanobacterial evolution and habitat adaptation.</title>
        <authorList>
            <person name="Chen M.Y."/>
            <person name="Teng W.K."/>
            <person name="Zhao L."/>
            <person name="Hu C.X."/>
            <person name="Zhou Y.K."/>
            <person name="Han B.P."/>
            <person name="Song L.R."/>
            <person name="Shu W.S."/>
        </authorList>
    </citation>
    <scope>NUCLEOTIDE SEQUENCE [LARGE SCALE GENOMIC DNA]</scope>
    <source>
        <strain evidence="9 10">FACHB-362</strain>
    </source>
</reference>
<gene>
    <name evidence="9" type="ORF">H6G68_16295</name>
</gene>
<keyword evidence="3" id="KW-0597">Phosphoprotein</keyword>
<dbReference type="CDD" id="cd00075">
    <property type="entry name" value="HATPase"/>
    <property type="match status" value="1"/>
</dbReference>
<dbReference type="PRINTS" id="PR00344">
    <property type="entry name" value="BCTRLSENSOR"/>
</dbReference>
<evidence type="ECO:0000256" key="4">
    <source>
        <dbReference type="ARBA" id="ARBA00022679"/>
    </source>
</evidence>
<evidence type="ECO:0000259" key="8">
    <source>
        <dbReference type="PROSITE" id="PS50109"/>
    </source>
</evidence>
<evidence type="ECO:0000256" key="1">
    <source>
        <dbReference type="ARBA" id="ARBA00000085"/>
    </source>
</evidence>
<dbReference type="SUPFAM" id="SSF55874">
    <property type="entry name" value="ATPase domain of HSP90 chaperone/DNA topoisomerase II/histidine kinase"/>
    <property type="match status" value="1"/>
</dbReference>
<evidence type="ECO:0000256" key="3">
    <source>
        <dbReference type="ARBA" id="ARBA00022553"/>
    </source>
</evidence>
<dbReference type="SMART" id="SM00387">
    <property type="entry name" value="HATPase_c"/>
    <property type="match status" value="1"/>
</dbReference>
<dbReference type="InterPro" id="IPR005467">
    <property type="entry name" value="His_kinase_dom"/>
</dbReference>
<keyword evidence="7" id="KW-0472">Membrane</keyword>
<dbReference type="GO" id="GO:0016301">
    <property type="term" value="F:kinase activity"/>
    <property type="evidence" value="ECO:0007669"/>
    <property type="project" value="UniProtKB-KW"/>
</dbReference>
<dbReference type="RefSeq" id="WP_190907584.1">
    <property type="nucleotide sequence ID" value="NZ_JACJTQ010000025.1"/>
</dbReference>
<proteinExistence type="predicted"/>
<keyword evidence="5 9" id="KW-0418">Kinase</keyword>
<accession>A0ABR8J4J7</accession>
<comment type="caution">
    <text evidence="9">The sequence shown here is derived from an EMBL/GenBank/DDBJ whole genome shotgun (WGS) entry which is preliminary data.</text>
</comment>
<dbReference type="Gene3D" id="3.30.565.10">
    <property type="entry name" value="Histidine kinase-like ATPase, C-terminal domain"/>
    <property type="match status" value="1"/>
</dbReference>
<dbReference type="InterPro" id="IPR004358">
    <property type="entry name" value="Sig_transdc_His_kin-like_C"/>
</dbReference>
<sequence>MFQATRRRLALWYTAVTAVLLLLFATGVYVYVRSTLVERIDDTLNHVVEVVERSLVIEPVHLQTDKLRVNVKASFRNNADTTEDDHIDLEWFSPTGELLWSTLSEPLNIPIHNHPNGETVRVVGMGRWGDDDPHSALQTQNGLNAELTALLLRQVTQRIERGRQVLGYLRVSHPWFEVTKPSRQLIFDLALGTGLMVISVAATGWFLSGKAMEPVGESYQRLKQFTADASHELRSPIALIQTNVQVALADLELAEIETTTTINYQQQLKIVERLTQRLGKLVNDLLFLARQDSGISKEVFSPCPLDALLMEVVEEQKLLATEKEISLTLNLVDPPLELDPELLENSFTLIGNWDQLVRLFTNLIGNALQYTPVNGRVNVELTRLDSIALRYTNSYLQIKVSDTGVGIPPESLPHLFDRFYRVDPARTHQIAKTATATTTGSGLGLAIAQAIVERHQGQIQVDSVVGKGTTFIVTLPISLEN</sequence>
<feature type="domain" description="Histidine kinase" evidence="8">
    <location>
        <begin position="228"/>
        <end position="479"/>
    </location>
</feature>
<protein>
    <recommendedName>
        <fullName evidence="2">histidine kinase</fullName>
        <ecNumber evidence="2">2.7.13.3</ecNumber>
    </recommendedName>
</protein>
<dbReference type="PANTHER" id="PTHR43711:SF1">
    <property type="entry name" value="HISTIDINE KINASE 1"/>
    <property type="match status" value="1"/>
</dbReference>
<dbReference type="InterPro" id="IPR003661">
    <property type="entry name" value="HisK_dim/P_dom"/>
</dbReference>
<keyword evidence="6" id="KW-0902">Two-component regulatory system</keyword>
<dbReference type="SMART" id="SM00388">
    <property type="entry name" value="HisKA"/>
    <property type="match status" value="1"/>
</dbReference>
<keyword evidence="10" id="KW-1185">Reference proteome</keyword>
<dbReference type="InterPro" id="IPR003594">
    <property type="entry name" value="HATPase_dom"/>
</dbReference>
<dbReference type="Pfam" id="PF02518">
    <property type="entry name" value="HATPase_c"/>
    <property type="match status" value="1"/>
</dbReference>
<evidence type="ECO:0000256" key="6">
    <source>
        <dbReference type="ARBA" id="ARBA00023012"/>
    </source>
</evidence>
<dbReference type="PANTHER" id="PTHR43711">
    <property type="entry name" value="TWO-COMPONENT HISTIDINE KINASE"/>
    <property type="match status" value="1"/>
</dbReference>
<dbReference type="EMBL" id="JACJTQ010000025">
    <property type="protein sequence ID" value="MBD2693293.1"/>
    <property type="molecule type" value="Genomic_DNA"/>
</dbReference>
<evidence type="ECO:0000256" key="7">
    <source>
        <dbReference type="SAM" id="Phobius"/>
    </source>
</evidence>
<comment type="catalytic activity">
    <reaction evidence="1">
        <text>ATP + protein L-histidine = ADP + protein N-phospho-L-histidine.</text>
        <dbReference type="EC" id="2.7.13.3"/>
    </reaction>
</comment>
<dbReference type="Proteomes" id="UP000660381">
    <property type="component" value="Unassembled WGS sequence"/>
</dbReference>
<keyword evidence="4" id="KW-0808">Transferase</keyword>
<feature type="transmembrane region" description="Helical" evidence="7">
    <location>
        <begin position="12"/>
        <end position="32"/>
    </location>
</feature>
<dbReference type="EC" id="2.7.13.3" evidence="2"/>
<dbReference type="InterPro" id="IPR036890">
    <property type="entry name" value="HATPase_C_sf"/>
</dbReference>
<dbReference type="Gene3D" id="1.10.287.130">
    <property type="match status" value="1"/>
</dbReference>
<evidence type="ECO:0000313" key="10">
    <source>
        <dbReference type="Proteomes" id="UP000660381"/>
    </source>
</evidence>
<dbReference type="CDD" id="cd00082">
    <property type="entry name" value="HisKA"/>
    <property type="match status" value="1"/>
</dbReference>
<keyword evidence="7" id="KW-1133">Transmembrane helix</keyword>
<dbReference type="InterPro" id="IPR036097">
    <property type="entry name" value="HisK_dim/P_sf"/>
</dbReference>
<evidence type="ECO:0000313" key="9">
    <source>
        <dbReference type="EMBL" id="MBD2693293.1"/>
    </source>
</evidence>
<dbReference type="InterPro" id="IPR050736">
    <property type="entry name" value="Sensor_HK_Regulatory"/>
</dbReference>
<keyword evidence="7" id="KW-0812">Transmembrane</keyword>
<organism evidence="9 10">
    <name type="scientific">Anabaena catenula FACHB-362</name>
    <dbReference type="NCBI Taxonomy" id="2692877"/>
    <lineage>
        <taxon>Bacteria</taxon>
        <taxon>Bacillati</taxon>
        <taxon>Cyanobacteriota</taxon>
        <taxon>Cyanophyceae</taxon>
        <taxon>Nostocales</taxon>
        <taxon>Nostocaceae</taxon>
        <taxon>Anabaena</taxon>
    </lineage>
</organism>